<evidence type="ECO:0000256" key="3">
    <source>
        <dbReference type="ARBA" id="ARBA00022448"/>
    </source>
</evidence>
<keyword evidence="7 8" id="KW-0472">Membrane</keyword>
<dbReference type="GO" id="GO:0005886">
    <property type="term" value="C:plasma membrane"/>
    <property type="evidence" value="ECO:0007669"/>
    <property type="project" value="UniProtKB-SubCell"/>
</dbReference>
<sequence length="395" mass="41242">MNFFVISVFAVVYLGMALGGLPLLQLDRTGIALLGAIAMVAGGALSVDQARAAVHLPTLLLLFAFMVMSAQMRLGGFYDEVSRRIAAHGWSDGAMLAAAIAAVAAMSAVFGNDIVCLAATPVFIDALRRRGSAPLPFLIALACAANIGSAATLVGNPQNILIGETLRLSFGGYMREAALPVLGGLVATWLLVRRHLRPAPRHEAAEPALAFDRWQSAKGGIVVAVVGVLFVCSDLPRDVVALAGAGVLLSSRKLHSRQMLGLVDWNLLVLFVGLFVVNAALQHTGLPQRALHQLLAWGIPLQHSAAWLTLGFVLSNLVSNVPAVMLLLPSTPAALGPGLALATTFAGNLFLLGSIANLIVADAAQRRGLRLGWREHAAVGAPLALLTLALTLALT</sequence>
<reference evidence="10" key="1">
    <citation type="submission" date="2016-10" db="EMBL/GenBank/DDBJ databases">
        <title>Sequence of Gallionella enrichment culture.</title>
        <authorList>
            <person name="Poehlein A."/>
            <person name="Muehling M."/>
            <person name="Daniel R."/>
        </authorList>
    </citation>
    <scope>NUCLEOTIDE SEQUENCE</scope>
</reference>
<feature type="transmembrane region" description="Helical" evidence="8">
    <location>
        <begin position="173"/>
        <end position="192"/>
    </location>
</feature>
<name>A0A1J5QWY4_9ZZZZ</name>
<dbReference type="EMBL" id="MLJW01000629">
    <property type="protein sequence ID" value="OIQ84300.1"/>
    <property type="molecule type" value="Genomic_DNA"/>
</dbReference>
<organism evidence="10">
    <name type="scientific">mine drainage metagenome</name>
    <dbReference type="NCBI Taxonomy" id="410659"/>
    <lineage>
        <taxon>unclassified sequences</taxon>
        <taxon>metagenomes</taxon>
        <taxon>ecological metagenomes</taxon>
    </lineage>
</organism>
<keyword evidence="3" id="KW-0813">Transport</keyword>
<dbReference type="PANTHER" id="PTHR43302">
    <property type="entry name" value="TRANSPORTER ARSB-RELATED"/>
    <property type="match status" value="1"/>
</dbReference>
<keyword evidence="6 8" id="KW-1133">Transmembrane helix</keyword>
<evidence type="ECO:0000259" key="9">
    <source>
        <dbReference type="Pfam" id="PF03600"/>
    </source>
</evidence>
<gene>
    <name evidence="10" type="primary">ybiR_5</name>
    <name evidence="10" type="ORF">GALL_338970</name>
</gene>
<feature type="transmembrane region" description="Helical" evidence="8">
    <location>
        <begin position="265"/>
        <end position="282"/>
    </location>
</feature>
<feature type="domain" description="Citrate transporter-like" evidence="9">
    <location>
        <begin position="26"/>
        <end position="333"/>
    </location>
</feature>
<dbReference type="AlphaFoldDB" id="A0A1J5QWY4"/>
<evidence type="ECO:0000256" key="6">
    <source>
        <dbReference type="ARBA" id="ARBA00022989"/>
    </source>
</evidence>
<comment type="subcellular location">
    <subcellularLocation>
        <location evidence="1">Cell membrane</location>
        <topology evidence="1">Multi-pass membrane protein</topology>
    </subcellularLocation>
</comment>
<comment type="caution">
    <text evidence="10">The sequence shown here is derived from an EMBL/GenBank/DDBJ whole genome shotgun (WGS) entry which is preliminary data.</text>
</comment>
<accession>A0A1J5QWY4</accession>
<proteinExistence type="inferred from homology"/>
<evidence type="ECO:0000256" key="7">
    <source>
        <dbReference type="ARBA" id="ARBA00023136"/>
    </source>
</evidence>
<dbReference type="InterPro" id="IPR000802">
    <property type="entry name" value="Arsenical_pump_ArsB"/>
</dbReference>
<dbReference type="GO" id="GO:0015105">
    <property type="term" value="F:arsenite transmembrane transporter activity"/>
    <property type="evidence" value="ECO:0007669"/>
    <property type="project" value="InterPro"/>
</dbReference>
<evidence type="ECO:0000256" key="1">
    <source>
        <dbReference type="ARBA" id="ARBA00004651"/>
    </source>
</evidence>
<evidence type="ECO:0000256" key="4">
    <source>
        <dbReference type="ARBA" id="ARBA00022475"/>
    </source>
</evidence>
<dbReference type="PANTHER" id="PTHR43302:SF5">
    <property type="entry name" value="TRANSPORTER ARSB-RELATED"/>
    <property type="match status" value="1"/>
</dbReference>
<feature type="transmembrane region" description="Helical" evidence="8">
    <location>
        <begin position="29"/>
        <end position="47"/>
    </location>
</feature>
<evidence type="ECO:0000256" key="2">
    <source>
        <dbReference type="ARBA" id="ARBA00009843"/>
    </source>
</evidence>
<feature type="transmembrane region" description="Helical" evidence="8">
    <location>
        <begin position="135"/>
        <end position="153"/>
    </location>
</feature>
<feature type="transmembrane region" description="Helical" evidence="8">
    <location>
        <begin position="221"/>
        <end position="245"/>
    </location>
</feature>
<protein>
    <submittedName>
        <fullName evidence="10">Inner membrane protein YbiR</fullName>
    </submittedName>
</protein>
<feature type="transmembrane region" description="Helical" evidence="8">
    <location>
        <begin position="94"/>
        <end position="123"/>
    </location>
</feature>
<feature type="transmembrane region" description="Helical" evidence="8">
    <location>
        <begin position="376"/>
        <end position="394"/>
    </location>
</feature>
<comment type="similarity">
    <text evidence="2">Belongs to the CitM (TC 2.A.11) transporter family.</text>
</comment>
<evidence type="ECO:0000313" key="10">
    <source>
        <dbReference type="EMBL" id="OIQ84300.1"/>
    </source>
</evidence>
<keyword evidence="5 8" id="KW-0812">Transmembrane</keyword>
<feature type="transmembrane region" description="Helical" evidence="8">
    <location>
        <begin position="294"/>
        <end position="318"/>
    </location>
</feature>
<dbReference type="PRINTS" id="PR00758">
    <property type="entry name" value="ARSENICPUMP"/>
</dbReference>
<dbReference type="InterPro" id="IPR004680">
    <property type="entry name" value="Cit_transptr-like_dom"/>
</dbReference>
<evidence type="ECO:0000256" key="8">
    <source>
        <dbReference type="SAM" id="Phobius"/>
    </source>
</evidence>
<dbReference type="Pfam" id="PF03600">
    <property type="entry name" value="CitMHS"/>
    <property type="match status" value="1"/>
</dbReference>
<feature type="transmembrane region" description="Helical" evidence="8">
    <location>
        <begin position="54"/>
        <end position="74"/>
    </location>
</feature>
<keyword evidence="4" id="KW-1003">Cell membrane</keyword>
<feature type="transmembrane region" description="Helical" evidence="8">
    <location>
        <begin position="338"/>
        <end position="364"/>
    </location>
</feature>
<evidence type="ECO:0000256" key="5">
    <source>
        <dbReference type="ARBA" id="ARBA00022692"/>
    </source>
</evidence>